<accession>A0AB39QM94</accession>
<dbReference type="GO" id="GO:0032453">
    <property type="term" value="F:histone H3K4 demethylase activity"/>
    <property type="evidence" value="ECO:0007669"/>
    <property type="project" value="TreeGrafter"/>
</dbReference>
<gene>
    <name evidence="5" type="ORF">AB5J52_07380</name>
</gene>
<feature type="domain" description="JmjC" evidence="4">
    <location>
        <begin position="44"/>
        <end position="201"/>
    </location>
</feature>
<dbReference type="Pfam" id="PF08007">
    <property type="entry name" value="JmjC_2"/>
    <property type="match status" value="1"/>
</dbReference>
<evidence type="ECO:0000256" key="2">
    <source>
        <dbReference type="ARBA" id="ARBA00022723"/>
    </source>
</evidence>
<dbReference type="EMBL" id="CP163441">
    <property type="protein sequence ID" value="XDQ42094.1"/>
    <property type="molecule type" value="Genomic_DNA"/>
</dbReference>
<dbReference type="InterPro" id="IPR039994">
    <property type="entry name" value="NO66-like"/>
</dbReference>
<comment type="cofactor">
    <cofactor evidence="1">
        <name>Fe(2+)</name>
        <dbReference type="ChEBI" id="CHEBI:29033"/>
    </cofactor>
</comment>
<dbReference type="PROSITE" id="PS51184">
    <property type="entry name" value="JMJC"/>
    <property type="match status" value="1"/>
</dbReference>
<dbReference type="PANTHER" id="PTHR13096:SF9">
    <property type="entry name" value="BIFUNCTIONAL LYSINE-SPECIFIC DEMETHYLASE AND HISTIDYL-HYDROXYLASE"/>
    <property type="match status" value="1"/>
</dbReference>
<evidence type="ECO:0000256" key="1">
    <source>
        <dbReference type="ARBA" id="ARBA00001954"/>
    </source>
</evidence>
<dbReference type="SUPFAM" id="SSF51197">
    <property type="entry name" value="Clavaminate synthase-like"/>
    <property type="match status" value="1"/>
</dbReference>
<dbReference type="InterPro" id="IPR003347">
    <property type="entry name" value="JmjC_dom"/>
</dbReference>
<dbReference type="RefSeq" id="WP_369221626.1">
    <property type="nucleotide sequence ID" value="NZ_CP163441.1"/>
</dbReference>
<sequence>MASGLLSNRRIRMFDKSGQIPASQYVWGENAPQPGLQGHLRPHTVNRLVRSGATLAVNDLEQFCEPLGDLCRRLVLETGQSVTSAAFLTPPGSFGLAAHYDTESVLLIQTYGSKVWRVWEPARPNPLAHEKHVKLSADDADRVARRTPDLEVTLRTGDALWIPRGWLHGAATTEEPSLHVTIGFTPYTRYWLANQIVRGLDERSADVGVFRADLPWGVGEDPAQLEAEVAETVEHLLAALRRLDYPAVSARVRQVMRARYFTPRRSQPVSTAVGAGAELDTRVVMVTEAVSGADRLADGRLRLNLRDTALTVQAAVADWTETRLAMDSSEPWSARDLVPVLDEAAAIGLVTGMLREGVARTV</sequence>
<evidence type="ECO:0000259" key="4">
    <source>
        <dbReference type="PROSITE" id="PS51184"/>
    </source>
</evidence>
<keyword evidence="3" id="KW-0408">Iron</keyword>
<dbReference type="AlphaFoldDB" id="A0AB39QM94"/>
<dbReference type="PANTHER" id="PTHR13096">
    <property type="entry name" value="MINA53 MYC INDUCED NUCLEAR ANTIGEN"/>
    <property type="match status" value="1"/>
</dbReference>
<reference evidence="5" key="1">
    <citation type="submission" date="2024-07" db="EMBL/GenBank/DDBJ databases">
        <authorList>
            <person name="Yu S.T."/>
        </authorList>
    </citation>
    <scope>NUCLEOTIDE SEQUENCE</scope>
    <source>
        <strain evidence="5">R39</strain>
    </source>
</reference>
<dbReference type="GO" id="GO:0046872">
    <property type="term" value="F:metal ion binding"/>
    <property type="evidence" value="ECO:0007669"/>
    <property type="project" value="UniProtKB-KW"/>
</dbReference>
<evidence type="ECO:0000256" key="3">
    <source>
        <dbReference type="ARBA" id="ARBA00023004"/>
    </source>
</evidence>
<dbReference type="GO" id="GO:0051864">
    <property type="term" value="F:histone H3K36 demethylase activity"/>
    <property type="evidence" value="ECO:0007669"/>
    <property type="project" value="TreeGrafter"/>
</dbReference>
<keyword evidence="2" id="KW-0479">Metal-binding</keyword>
<proteinExistence type="predicted"/>
<protein>
    <submittedName>
        <fullName evidence="5">Cupin domain-containing protein</fullName>
    </submittedName>
</protein>
<name>A0AB39QM94_9ACTN</name>
<dbReference type="Gene3D" id="2.60.120.650">
    <property type="entry name" value="Cupin"/>
    <property type="match status" value="1"/>
</dbReference>
<evidence type="ECO:0000313" key="5">
    <source>
        <dbReference type="EMBL" id="XDQ42094.1"/>
    </source>
</evidence>
<organism evidence="5">
    <name type="scientific">Streptomyces sp. R39</name>
    <dbReference type="NCBI Taxonomy" id="3238631"/>
    <lineage>
        <taxon>Bacteria</taxon>
        <taxon>Bacillati</taxon>
        <taxon>Actinomycetota</taxon>
        <taxon>Actinomycetes</taxon>
        <taxon>Kitasatosporales</taxon>
        <taxon>Streptomycetaceae</taxon>
        <taxon>Streptomyces</taxon>
    </lineage>
</organism>